<dbReference type="GO" id="GO:0042773">
    <property type="term" value="P:ATP synthesis coupled electron transport"/>
    <property type="evidence" value="ECO:0007669"/>
    <property type="project" value="InterPro"/>
</dbReference>
<comment type="subcellular location">
    <subcellularLocation>
        <location evidence="1">Endomembrane system</location>
        <topology evidence="1">Multi-pass membrane protein</topology>
    </subcellularLocation>
    <subcellularLocation>
        <location evidence="5">Membrane</location>
        <topology evidence="5">Multi-pass membrane protein</topology>
    </subcellularLocation>
</comment>
<dbReference type="AlphaFoldDB" id="A0A517T6U9"/>
<feature type="transmembrane region" description="Helical" evidence="6">
    <location>
        <begin position="228"/>
        <end position="254"/>
    </location>
</feature>
<feature type="transmembrane region" description="Helical" evidence="6">
    <location>
        <begin position="96"/>
        <end position="116"/>
    </location>
</feature>
<evidence type="ECO:0000259" key="7">
    <source>
        <dbReference type="Pfam" id="PF00361"/>
    </source>
</evidence>
<evidence type="ECO:0000256" key="2">
    <source>
        <dbReference type="ARBA" id="ARBA00022692"/>
    </source>
</evidence>
<sequence>MSIDNWFYLLGVSVVASPVVLLSVLGATSLAGRKISERASAKLTEASVVYGLISALAILVLMLVTGRRHIPIELGNWVVIPEQHFHFHIKFVFDRLSVPFTILSFVLCGTIGAFTSRYLHRESGYNRFFVLYAIFLLGMIVSSLAGTIETLFFGWEFVGLSSALLVAYFHERTNPVRNGQQVWVIYRIADAAFLIAALTLHHLTGAGDFEGLMGTGPWPEGNAAINEWQALSVGMLLLVAAAGKSALVPFSGWLPRAMEGPTPSSAIFYGALSVHLGAFLLLRVSPLLEASVPLCIAVVFVGLVSAIFGALAARVQTDIKSALAFASLTQVGIIIVEIGLGLRYLALIHIIGHACLRTLQLLRAPTLLHDYNSMENAIGGHLSHSKSILSRLLPASVIQWFYHVALERGFLDTILQAYFTHPFVSVFRWCDRMERHWTDFLSGEDSRESDVAKPQIESLEEFV</sequence>
<feature type="transmembrane region" description="Helical" evidence="6">
    <location>
        <begin position="152"/>
        <end position="170"/>
    </location>
</feature>
<keyword evidence="9" id="KW-0560">Oxidoreductase</keyword>
<dbReference type="KEGG" id="chya:V22_13290"/>
<dbReference type="OrthoDB" id="9807568at2"/>
<proteinExistence type="predicted"/>
<dbReference type="Proteomes" id="UP000319976">
    <property type="component" value="Chromosome"/>
</dbReference>
<dbReference type="Pfam" id="PF00662">
    <property type="entry name" value="Proton_antipo_N"/>
    <property type="match status" value="1"/>
</dbReference>
<evidence type="ECO:0000313" key="9">
    <source>
        <dbReference type="EMBL" id="QDT64098.1"/>
    </source>
</evidence>
<evidence type="ECO:0000313" key="10">
    <source>
        <dbReference type="Proteomes" id="UP000319976"/>
    </source>
</evidence>
<dbReference type="InterPro" id="IPR001516">
    <property type="entry name" value="Proton_antipo_N"/>
</dbReference>
<gene>
    <name evidence="9" type="ORF">V22_13290</name>
</gene>
<dbReference type="PRINTS" id="PR01434">
    <property type="entry name" value="NADHDHGNASE5"/>
</dbReference>
<evidence type="ECO:0000256" key="6">
    <source>
        <dbReference type="SAM" id="Phobius"/>
    </source>
</evidence>
<dbReference type="GO" id="GO:0016020">
    <property type="term" value="C:membrane"/>
    <property type="evidence" value="ECO:0007669"/>
    <property type="project" value="UniProtKB-SubCell"/>
</dbReference>
<dbReference type="EMBL" id="CP036316">
    <property type="protein sequence ID" value="QDT64098.1"/>
    <property type="molecule type" value="Genomic_DNA"/>
</dbReference>
<evidence type="ECO:0000256" key="1">
    <source>
        <dbReference type="ARBA" id="ARBA00004127"/>
    </source>
</evidence>
<dbReference type="PANTHER" id="PTHR42829:SF2">
    <property type="entry name" value="NADH-UBIQUINONE OXIDOREDUCTASE CHAIN 5"/>
    <property type="match status" value="1"/>
</dbReference>
<feature type="domain" description="NADH-Ubiquinone oxidoreductase (complex I) chain 5 N-terminal" evidence="8">
    <location>
        <begin position="80"/>
        <end position="129"/>
    </location>
</feature>
<feature type="domain" description="NADH:quinone oxidoreductase/Mrp antiporter transmembrane" evidence="7">
    <location>
        <begin position="150"/>
        <end position="386"/>
    </location>
</feature>
<organism evidence="9 10">
    <name type="scientific">Calycomorphotria hydatis</name>
    <dbReference type="NCBI Taxonomy" id="2528027"/>
    <lineage>
        <taxon>Bacteria</taxon>
        <taxon>Pseudomonadati</taxon>
        <taxon>Planctomycetota</taxon>
        <taxon>Planctomycetia</taxon>
        <taxon>Planctomycetales</taxon>
        <taxon>Planctomycetaceae</taxon>
        <taxon>Calycomorphotria</taxon>
    </lineage>
</organism>
<protein>
    <submittedName>
        <fullName evidence="9">NADH-quinone oxidoreductase subunit 12</fullName>
        <ecNumber evidence="9">1.6.5.11</ecNumber>
    </submittedName>
</protein>
<reference evidence="9 10" key="1">
    <citation type="submission" date="2019-02" db="EMBL/GenBank/DDBJ databases">
        <title>Deep-cultivation of Planctomycetes and their phenomic and genomic characterization uncovers novel biology.</title>
        <authorList>
            <person name="Wiegand S."/>
            <person name="Jogler M."/>
            <person name="Boedeker C."/>
            <person name="Pinto D."/>
            <person name="Vollmers J."/>
            <person name="Rivas-Marin E."/>
            <person name="Kohn T."/>
            <person name="Peeters S.H."/>
            <person name="Heuer A."/>
            <person name="Rast P."/>
            <person name="Oberbeckmann S."/>
            <person name="Bunk B."/>
            <person name="Jeske O."/>
            <person name="Meyerdierks A."/>
            <person name="Storesund J.E."/>
            <person name="Kallscheuer N."/>
            <person name="Luecker S."/>
            <person name="Lage O.M."/>
            <person name="Pohl T."/>
            <person name="Merkel B.J."/>
            <person name="Hornburger P."/>
            <person name="Mueller R.-W."/>
            <person name="Bruemmer F."/>
            <person name="Labrenz M."/>
            <person name="Spormann A.M."/>
            <person name="Op den Camp H."/>
            <person name="Overmann J."/>
            <person name="Amann R."/>
            <person name="Jetten M.S.M."/>
            <person name="Mascher T."/>
            <person name="Medema M.H."/>
            <person name="Devos D.P."/>
            <person name="Kaster A.-K."/>
            <person name="Ovreas L."/>
            <person name="Rohde M."/>
            <person name="Galperin M.Y."/>
            <person name="Jogler C."/>
        </authorList>
    </citation>
    <scope>NUCLEOTIDE SEQUENCE [LARGE SCALE GENOMIC DNA]</scope>
    <source>
        <strain evidence="9 10">V22</strain>
    </source>
</reference>
<dbReference type="PANTHER" id="PTHR42829">
    <property type="entry name" value="NADH-UBIQUINONE OXIDOREDUCTASE CHAIN 5"/>
    <property type="match status" value="1"/>
</dbReference>
<dbReference type="InterPro" id="IPR001750">
    <property type="entry name" value="ND/Mrp_TM"/>
</dbReference>
<dbReference type="Pfam" id="PF00361">
    <property type="entry name" value="Proton_antipo_M"/>
    <property type="match status" value="1"/>
</dbReference>
<evidence type="ECO:0000256" key="3">
    <source>
        <dbReference type="ARBA" id="ARBA00022989"/>
    </source>
</evidence>
<feature type="transmembrane region" description="Helical" evidence="6">
    <location>
        <begin position="43"/>
        <end position="64"/>
    </location>
</feature>
<dbReference type="RefSeq" id="WP_145260981.1">
    <property type="nucleotide sequence ID" value="NZ_CP036316.1"/>
</dbReference>
<keyword evidence="2 5" id="KW-0812">Transmembrane</keyword>
<feature type="transmembrane region" description="Helical" evidence="6">
    <location>
        <begin position="182"/>
        <end position="203"/>
    </location>
</feature>
<dbReference type="EC" id="1.6.5.11" evidence="9"/>
<evidence type="ECO:0000256" key="5">
    <source>
        <dbReference type="RuleBase" id="RU000320"/>
    </source>
</evidence>
<feature type="transmembrane region" description="Helical" evidence="6">
    <location>
        <begin position="323"/>
        <end position="346"/>
    </location>
</feature>
<keyword evidence="4 6" id="KW-0472">Membrane</keyword>
<dbReference type="GO" id="GO:0008137">
    <property type="term" value="F:NADH dehydrogenase (ubiquinone) activity"/>
    <property type="evidence" value="ECO:0007669"/>
    <property type="project" value="InterPro"/>
</dbReference>
<name>A0A517T6U9_9PLAN</name>
<feature type="transmembrane region" description="Helical" evidence="6">
    <location>
        <begin position="128"/>
        <end position="146"/>
    </location>
</feature>
<accession>A0A517T6U9</accession>
<feature type="transmembrane region" description="Helical" evidence="6">
    <location>
        <begin position="266"/>
        <end position="284"/>
    </location>
</feature>
<dbReference type="GO" id="GO:0015990">
    <property type="term" value="P:electron transport coupled proton transport"/>
    <property type="evidence" value="ECO:0007669"/>
    <property type="project" value="TreeGrafter"/>
</dbReference>
<feature type="transmembrane region" description="Helical" evidence="6">
    <location>
        <begin position="290"/>
        <end position="311"/>
    </location>
</feature>
<dbReference type="GO" id="GO:0012505">
    <property type="term" value="C:endomembrane system"/>
    <property type="evidence" value="ECO:0007669"/>
    <property type="project" value="UniProtKB-SubCell"/>
</dbReference>
<keyword evidence="3 6" id="KW-1133">Transmembrane helix</keyword>
<evidence type="ECO:0000259" key="8">
    <source>
        <dbReference type="Pfam" id="PF00662"/>
    </source>
</evidence>
<evidence type="ECO:0000256" key="4">
    <source>
        <dbReference type="ARBA" id="ARBA00023136"/>
    </source>
</evidence>
<keyword evidence="10" id="KW-1185">Reference proteome</keyword>
<dbReference type="GO" id="GO:0003954">
    <property type="term" value="F:NADH dehydrogenase activity"/>
    <property type="evidence" value="ECO:0007669"/>
    <property type="project" value="TreeGrafter"/>
</dbReference>
<dbReference type="InterPro" id="IPR003945">
    <property type="entry name" value="NU5C-like"/>
</dbReference>
<feature type="transmembrane region" description="Helical" evidence="6">
    <location>
        <begin position="6"/>
        <end position="31"/>
    </location>
</feature>